<evidence type="ECO:0000256" key="1">
    <source>
        <dbReference type="SAM" id="Phobius"/>
    </source>
</evidence>
<sequence>MTPEQRRKNRHTAIVLVIIVLTIVAWTFWRGGSLGGG</sequence>
<comment type="caution">
    <text evidence="2">The sequence shown here is derived from an EMBL/GenBank/DDBJ whole genome shotgun (WGS) entry which is preliminary data.</text>
</comment>
<proteinExistence type="predicted"/>
<reference evidence="2 3" key="1">
    <citation type="submission" date="2017-10" db="EMBL/GenBank/DDBJ databases">
        <title>Two draft genome sequences of Pusillimonas sp. strains isolated from a nitrate- and radionuclide-contaminated groundwater in Russia.</title>
        <authorList>
            <person name="Grouzdev D.S."/>
            <person name="Tourova T.P."/>
            <person name="Goeva M.A."/>
            <person name="Babich T.L."/>
            <person name="Sokolova D.S."/>
            <person name="Abdullin R."/>
            <person name="Poltaraus A.B."/>
            <person name="Toshchakov S.V."/>
            <person name="Nazina T.N."/>
        </authorList>
    </citation>
    <scope>NUCLEOTIDE SEQUENCE [LARGE SCALE GENOMIC DNA]</scope>
    <source>
        <strain evidence="2 3">JR1/69-2-13</strain>
    </source>
</reference>
<accession>A0A2N4ULJ6</accession>
<keyword evidence="3" id="KW-1185">Reference proteome</keyword>
<dbReference type="AlphaFoldDB" id="A0A2N4ULJ6"/>
<protein>
    <submittedName>
        <fullName evidence="2">Uncharacterized protein</fullName>
    </submittedName>
</protein>
<evidence type="ECO:0000313" key="3">
    <source>
        <dbReference type="Proteomes" id="UP000234328"/>
    </source>
</evidence>
<keyword evidence="1" id="KW-0812">Transmembrane</keyword>
<evidence type="ECO:0000313" key="2">
    <source>
        <dbReference type="EMBL" id="PLC55880.1"/>
    </source>
</evidence>
<name>A0A2N4ULJ6_9BURK</name>
<keyword evidence="1" id="KW-0472">Membrane</keyword>
<feature type="transmembrane region" description="Helical" evidence="1">
    <location>
        <begin position="12"/>
        <end position="29"/>
    </location>
</feature>
<dbReference type="Proteomes" id="UP000234328">
    <property type="component" value="Unassembled WGS sequence"/>
</dbReference>
<organism evidence="2 3">
    <name type="scientific">Pollutimonas nitritireducens</name>
    <dbReference type="NCBI Taxonomy" id="2045209"/>
    <lineage>
        <taxon>Bacteria</taxon>
        <taxon>Pseudomonadati</taxon>
        <taxon>Pseudomonadota</taxon>
        <taxon>Betaproteobacteria</taxon>
        <taxon>Burkholderiales</taxon>
        <taxon>Alcaligenaceae</taxon>
        <taxon>Pollutimonas</taxon>
    </lineage>
</organism>
<gene>
    <name evidence="2" type="ORF">CR155_02190</name>
</gene>
<keyword evidence="1" id="KW-1133">Transmembrane helix</keyword>
<dbReference type="EMBL" id="PDNV01000001">
    <property type="protein sequence ID" value="PLC55880.1"/>
    <property type="molecule type" value="Genomic_DNA"/>
</dbReference>